<dbReference type="InterPro" id="IPR002912">
    <property type="entry name" value="ACT_dom"/>
</dbReference>
<dbReference type="InterPro" id="IPR046342">
    <property type="entry name" value="CBS_dom_sf"/>
</dbReference>
<dbReference type="STRING" id="1364.LP2241_10100"/>
<dbReference type="HOGENOM" id="CLU_040681_6_0_9"/>
<feature type="domain" description="CBS" evidence="3">
    <location>
        <begin position="81"/>
        <end position="140"/>
    </location>
</feature>
<name>A0A0D6DTY7_9LACT</name>
<keyword evidence="1" id="KW-0677">Repeat</keyword>
<dbReference type="InterPro" id="IPR000644">
    <property type="entry name" value="CBS_dom"/>
</dbReference>
<evidence type="ECO:0000259" key="4">
    <source>
        <dbReference type="PROSITE" id="PS51671"/>
    </source>
</evidence>
<dbReference type="InterPro" id="IPR051462">
    <property type="entry name" value="CBS_domain-containing"/>
</dbReference>
<accession>A0A0D6DTY7</accession>
<dbReference type="AlphaFoldDB" id="A0A0D6DTY7"/>
<evidence type="ECO:0000259" key="3">
    <source>
        <dbReference type="PROSITE" id="PS51371"/>
    </source>
</evidence>
<gene>
    <name evidence="5" type="primary">acuB</name>
    <name evidence="5" type="ORF">LACPI_0107</name>
</gene>
<evidence type="ECO:0000313" key="6">
    <source>
        <dbReference type="Proteomes" id="UP000033166"/>
    </source>
</evidence>
<feature type="domain" description="CBS" evidence="3">
    <location>
        <begin position="7"/>
        <end position="65"/>
    </location>
</feature>
<dbReference type="CDD" id="cd04584">
    <property type="entry name" value="CBS_pair_AcuB_like"/>
    <property type="match status" value="1"/>
</dbReference>
<dbReference type="RefSeq" id="WP_047914604.1">
    <property type="nucleotide sequence ID" value="NZ_LN774769.1"/>
</dbReference>
<dbReference type="PROSITE" id="PS51371">
    <property type="entry name" value="CBS"/>
    <property type="match status" value="2"/>
</dbReference>
<feature type="domain" description="ACT" evidence="4">
    <location>
        <begin position="142"/>
        <end position="215"/>
    </location>
</feature>
<dbReference type="SUPFAM" id="SSF54631">
    <property type="entry name" value="CBS-domain pair"/>
    <property type="match status" value="1"/>
</dbReference>
<sequence length="219" mass="23931">MAVKDFMTKKVIYVSPTTKIAKAADIMKEQGIHRLPVIADDTLVGLVTAGTIEKASPSVATSLSVYEMNYLLNKTTVGEVMIRDVLTISKYATLEDAVYQMRQHNIGVLPVVDNDQISGLITDKDVFGAFLRVAGYGEAGVHVRLLMPDTVGSLAKVAELLAEHLLDVRSIIQINTENKKSAVEFQLIGKLSTAEIEAIFKTAGFEVDDIHVTENKLVR</sequence>
<organism evidence="5 6">
    <name type="scientific">Pseudolactococcus piscium MKFS47</name>
    <dbReference type="NCBI Taxonomy" id="297352"/>
    <lineage>
        <taxon>Bacteria</taxon>
        <taxon>Bacillati</taxon>
        <taxon>Bacillota</taxon>
        <taxon>Bacilli</taxon>
        <taxon>Lactobacillales</taxon>
        <taxon>Streptococcaceae</taxon>
        <taxon>Pseudolactococcus</taxon>
    </lineage>
</organism>
<reference evidence="6" key="1">
    <citation type="submission" date="2015-01" db="EMBL/GenBank/DDBJ databases">
        <authorList>
            <person name="Andreevskaya M."/>
        </authorList>
    </citation>
    <scope>NUCLEOTIDE SEQUENCE [LARGE SCALE GENOMIC DNA]</scope>
    <source>
        <strain evidence="6">MKFS47</strain>
    </source>
</reference>
<dbReference type="PANTHER" id="PTHR48108">
    <property type="entry name" value="CBS DOMAIN-CONTAINING PROTEIN CBSX2, CHLOROPLASTIC"/>
    <property type="match status" value="1"/>
</dbReference>
<evidence type="ECO:0000256" key="2">
    <source>
        <dbReference type="PROSITE-ProRule" id="PRU00703"/>
    </source>
</evidence>
<dbReference type="SMART" id="SM00116">
    <property type="entry name" value="CBS"/>
    <property type="match status" value="2"/>
</dbReference>
<dbReference type="EMBL" id="LN774769">
    <property type="protein sequence ID" value="CEN27307.1"/>
    <property type="molecule type" value="Genomic_DNA"/>
</dbReference>
<dbReference type="Proteomes" id="UP000033166">
    <property type="component" value="Chromosome I"/>
</dbReference>
<proteinExistence type="predicted"/>
<dbReference type="PANTHER" id="PTHR48108:SF34">
    <property type="entry name" value="CBS DOMAIN-CONTAINING PROTEIN YHCV"/>
    <property type="match status" value="1"/>
</dbReference>
<keyword evidence="2" id="KW-0129">CBS domain</keyword>
<dbReference type="Pfam" id="PF00571">
    <property type="entry name" value="CBS"/>
    <property type="match status" value="2"/>
</dbReference>
<dbReference type="Gene3D" id="3.10.580.10">
    <property type="entry name" value="CBS-domain"/>
    <property type="match status" value="1"/>
</dbReference>
<evidence type="ECO:0000313" key="5">
    <source>
        <dbReference type="EMBL" id="CEN27307.1"/>
    </source>
</evidence>
<dbReference type="KEGG" id="lpk:LACPI_0107"/>
<dbReference type="PROSITE" id="PS51671">
    <property type="entry name" value="ACT"/>
    <property type="match status" value="1"/>
</dbReference>
<protein>
    <submittedName>
        <fullName evidence="5">Acetoin utilization protein AcuB</fullName>
    </submittedName>
</protein>
<evidence type="ECO:0000256" key="1">
    <source>
        <dbReference type="ARBA" id="ARBA00022737"/>
    </source>
</evidence>